<organism evidence="1 2">
    <name type="scientific">Alloscardovia omnicolens F0580</name>
    <dbReference type="NCBI Taxonomy" id="1321816"/>
    <lineage>
        <taxon>Bacteria</taxon>
        <taxon>Bacillati</taxon>
        <taxon>Actinomycetota</taxon>
        <taxon>Actinomycetes</taxon>
        <taxon>Bifidobacteriales</taxon>
        <taxon>Bifidobacteriaceae</taxon>
        <taxon>Alloscardovia</taxon>
    </lineage>
</organism>
<evidence type="ECO:0000313" key="1">
    <source>
        <dbReference type="EMBL" id="ERH32037.1"/>
    </source>
</evidence>
<evidence type="ECO:0000313" key="2">
    <source>
        <dbReference type="Proteomes" id="UP000016519"/>
    </source>
</evidence>
<dbReference type="AlphaFoldDB" id="U1SMZ3"/>
<proteinExistence type="predicted"/>
<accession>U1SMZ3</accession>
<protein>
    <submittedName>
        <fullName evidence="1">Uncharacterized protein</fullName>
    </submittedName>
</protein>
<dbReference type="EMBL" id="AWSI01000004">
    <property type="protein sequence ID" value="ERH32037.1"/>
    <property type="molecule type" value="Genomic_DNA"/>
</dbReference>
<dbReference type="Proteomes" id="UP000016519">
    <property type="component" value="Unassembled WGS sequence"/>
</dbReference>
<keyword evidence="2" id="KW-1185">Reference proteome</keyword>
<dbReference type="STRING" id="419015.HMPREF3214_01526"/>
<sequence>MKLCRDSTKYLVNTDPFGGRYFYVFTPHQLPKFIKEFIKERIKKLIKLKSQAT</sequence>
<dbReference type="HOGENOM" id="CLU_3057823_0_0_11"/>
<gene>
    <name evidence="1" type="ORF">HMPREF9244_00040</name>
</gene>
<comment type="caution">
    <text evidence="1">The sequence shown here is derived from an EMBL/GenBank/DDBJ whole genome shotgun (WGS) entry which is preliminary data.</text>
</comment>
<name>U1SMZ3_9BIFI</name>
<reference evidence="1 2" key="1">
    <citation type="submission" date="2013-08" db="EMBL/GenBank/DDBJ databases">
        <authorList>
            <person name="Weinstock G."/>
            <person name="Sodergren E."/>
            <person name="Wylie T."/>
            <person name="Fulton L."/>
            <person name="Fulton R."/>
            <person name="Fronick C."/>
            <person name="O'Laughlin M."/>
            <person name="Godfrey J."/>
            <person name="Miner T."/>
            <person name="Herter B."/>
            <person name="Appelbaum E."/>
            <person name="Cordes M."/>
            <person name="Lek S."/>
            <person name="Wollam A."/>
            <person name="Pepin K.H."/>
            <person name="Palsikar V.B."/>
            <person name="Mitreva M."/>
            <person name="Wilson R.K."/>
        </authorList>
    </citation>
    <scope>NUCLEOTIDE SEQUENCE [LARGE SCALE GENOMIC DNA]</scope>
    <source>
        <strain evidence="1 2">F0580</strain>
    </source>
</reference>